<dbReference type="EMBL" id="CP029343">
    <property type="protein sequence ID" value="AWL03699.1"/>
    <property type="molecule type" value="Genomic_DNA"/>
</dbReference>
<gene>
    <name evidence="3" type="ORF">DIR46_04090</name>
</gene>
<dbReference type="RefSeq" id="WP_109344100.1">
    <property type="nucleotide sequence ID" value="NZ_CP029343.1"/>
</dbReference>
<evidence type="ECO:0000256" key="1">
    <source>
        <dbReference type="SAM" id="MobiDB-lite"/>
    </source>
</evidence>
<evidence type="ECO:0000256" key="2">
    <source>
        <dbReference type="SAM" id="Phobius"/>
    </source>
</evidence>
<organism evidence="3 4">
    <name type="scientific">Massilia oculi</name>
    <dbReference type="NCBI Taxonomy" id="945844"/>
    <lineage>
        <taxon>Bacteria</taxon>
        <taxon>Pseudomonadati</taxon>
        <taxon>Pseudomonadota</taxon>
        <taxon>Betaproteobacteria</taxon>
        <taxon>Burkholderiales</taxon>
        <taxon>Oxalobacteraceae</taxon>
        <taxon>Telluria group</taxon>
        <taxon>Massilia</taxon>
    </lineage>
</organism>
<protein>
    <submittedName>
        <fullName evidence="3">Uncharacterized protein</fullName>
    </submittedName>
</protein>
<feature type="region of interest" description="Disordered" evidence="1">
    <location>
        <begin position="1"/>
        <end position="23"/>
    </location>
</feature>
<keyword evidence="4" id="KW-1185">Reference proteome</keyword>
<sequence length="78" mass="8308">MHDPTISYRPGAHAPDPAREARARLAGRRKRLLARQALARGAHWRRCVLGAMTSGLAILVALQFGMGRPAAAPAPSGE</sequence>
<proteinExistence type="predicted"/>
<feature type="transmembrane region" description="Helical" evidence="2">
    <location>
        <begin position="47"/>
        <end position="66"/>
    </location>
</feature>
<accession>A0A2S2DF28</accession>
<keyword evidence="2" id="KW-0472">Membrane</keyword>
<reference evidence="3 4" key="1">
    <citation type="submission" date="2018-05" db="EMBL/GenBank/DDBJ databases">
        <title>Complete genome sequence of Massilia oculi sp. nov. CCUG 43427T (=DSM 26321T), the type strain of M. oculi, and comparison with genome sequences of other Massilia strains.</title>
        <authorList>
            <person name="Zhu B."/>
        </authorList>
    </citation>
    <scope>NUCLEOTIDE SEQUENCE [LARGE SCALE GENOMIC DNA]</scope>
    <source>
        <strain evidence="3 4">CCUG 43427</strain>
    </source>
</reference>
<dbReference type="KEGG" id="mtim:DIR46_04090"/>
<keyword evidence="2" id="KW-0812">Transmembrane</keyword>
<keyword evidence="2" id="KW-1133">Transmembrane helix</keyword>
<evidence type="ECO:0000313" key="4">
    <source>
        <dbReference type="Proteomes" id="UP000245820"/>
    </source>
</evidence>
<name>A0A2S2DF28_9BURK</name>
<evidence type="ECO:0000313" key="3">
    <source>
        <dbReference type="EMBL" id="AWL03699.1"/>
    </source>
</evidence>
<dbReference type="AlphaFoldDB" id="A0A2S2DF28"/>
<dbReference type="Proteomes" id="UP000245820">
    <property type="component" value="Chromosome"/>
</dbReference>